<reference evidence="1 2" key="1">
    <citation type="submission" date="2021-07" db="EMBL/GenBank/DDBJ databases">
        <title>complete genome sequencing of Tessaracoccus sp.J1M15.</title>
        <authorList>
            <person name="Bae J.-W."/>
            <person name="Kim D.-y."/>
        </authorList>
    </citation>
    <scope>NUCLEOTIDE SEQUENCE [LARGE SCALE GENOMIC DNA]</scope>
    <source>
        <strain evidence="1 2">J1M15</strain>
    </source>
</reference>
<dbReference type="EMBL" id="CP079216">
    <property type="protein sequence ID" value="QXT62878.1"/>
    <property type="molecule type" value="Genomic_DNA"/>
</dbReference>
<name>A0ABX8SLI6_9ACTN</name>
<proteinExistence type="predicted"/>
<evidence type="ECO:0000313" key="1">
    <source>
        <dbReference type="EMBL" id="QXT62878.1"/>
    </source>
</evidence>
<dbReference type="RefSeq" id="WP_219082167.1">
    <property type="nucleotide sequence ID" value="NZ_CP079216.1"/>
</dbReference>
<evidence type="ECO:0000313" key="2">
    <source>
        <dbReference type="Proteomes" id="UP000824504"/>
    </source>
</evidence>
<gene>
    <name evidence="1" type="ORF">KDB89_14310</name>
</gene>
<accession>A0ABX8SLI6</accession>
<dbReference type="Proteomes" id="UP000824504">
    <property type="component" value="Chromosome"/>
</dbReference>
<protein>
    <submittedName>
        <fullName evidence="1">Uncharacterized protein</fullName>
    </submittedName>
</protein>
<keyword evidence="2" id="KW-1185">Reference proteome</keyword>
<organism evidence="1 2">
    <name type="scientific">Tessaracoccus palaemonis</name>
    <dbReference type="NCBI Taxonomy" id="2829499"/>
    <lineage>
        <taxon>Bacteria</taxon>
        <taxon>Bacillati</taxon>
        <taxon>Actinomycetota</taxon>
        <taxon>Actinomycetes</taxon>
        <taxon>Propionibacteriales</taxon>
        <taxon>Propionibacteriaceae</taxon>
        <taxon>Tessaracoccus</taxon>
    </lineage>
</organism>
<sequence>MRELRIIAELPGRATAPLTKKRKDSEASRLTCEKLLEAIEPLADMLRPVVRMPVVPDTVCAPKGLDLEPYLHVLRWFLEDDEPLRGVAFPYEVGTHNLAGVVPFLASRVDATWKALAPGRAGAIVEKFASSTFIAVTARRIITADPRSLLRRGELGSIHSLDEVQYVRPRSNHGAGVRPTIDVTTDHRDIHWMFPETADLEHVDNLVALLAQGTPRVAPTPVAIEQSDAPGDTDDS</sequence>